<evidence type="ECO:0000256" key="1">
    <source>
        <dbReference type="SAM" id="MobiDB-lite"/>
    </source>
</evidence>
<protein>
    <submittedName>
        <fullName evidence="2">Uncharacterized protein</fullName>
    </submittedName>
</protein>
<reference evidence="2 3" key="1">
    <citation type="journal article" date="2014" name="Agronomy (Basel)">
        <title>A Draft Genome Sequence for Ensete ventricosum, the Drought-Tolerant Tree Against Hunger.</title>
        <authorList>
            <person name="Harrison J."/>
            <person name="Moore K.A."/>
            <person name="Paszkiewicz K."/>
            <person name="Jones T."/>
            <person name="Grant M."/>
            <person name="Ambacheew D."/>
            <person name="Muzemil S."/>
            <person name="Studholme D.J."/>
        </authorList>
    </citation>
    <scope>NUCLEOTIDE SEQUENCE [LARGE SCALE GENOMIC DNA]</scope>
</reference>
<accession>A0A426YVQ4</accession>
<proteinExistence type="predicted"/>
<dbReference type="AlphaFoldDB" id="A0A426YVQ4"/>
<sequence>MEWDLVGSSLEVHRRDREARWEHARRSPEEDHKTHRKNAGGYRIYRTVEQLVSNGCNTIADVFGQLTVTEPPRSMVEPSVPYFQGAFRGCIVGANG</sequence>
<feature type="compositionally biased region" description="Basic and acidic residues" evidence="1">
    <location>
        <begin position="16"/>
        <end position="33"/>
    </location>
</feature>
<evidence type="ECO:0000313" key="3">
    <source>
        <dbReference type="Proteomes" id="UP000287651"/>
    </source>
</evidence>
<dbReference type="Proteomes" id="UP000287651">
    <property type="component" value="Unassembled WGS sequence"/>
</dbReference>
<name>A0A426YVQ4_ENSVE</name>
<evidence type="ECO:0000313" key="2">
    <source>
        <dbReference type="EMBL" id="RRT55795.1"/>
    </source>
</evidence>
<organism evidence="2 3">
    <name type="scientific">Ensete ventricosum</name>
    <name type="common">Abyssinian banana</name>
    <name type="synonym">Musa ensete</name>
    <dbReference type="NCBI Taxonomy" id="4639"/>
    <lineage>
        <taxon>Eukaryota</taxon>
        <taxon>Viridiplantae</taxon>
        <taxon>Streptophyta</taxon>
        <taxon>Embryophyta</taxon>
        <taxon>Tracheophyta</taxon>
        <taxon>Spermatophyta</taxon>
        <taxon>Magnoliopsida</taxon>
        <taxon>Liliopsida</taxon>
        <taxon>Zingiberales</taxon>
        <taxon>Musaceae</taxon>
        <taxon>Ensete</taxon>
    </lineage>
</organism>
<gene>
    <name evidence="2" type="ORF">B296_00035279</name>
</gene>
<comment type="caution">
    <text evidence="2">The sequence shown here is derived from an EMBL/GenBank/DDBJ whole genome shotgun (WGS) entry which is preliminary data.</text>
</comment>
<feature type="region of interest" description="Disordered" evidence="1">
    <location>
        <begin position="16"/>
        <end position="38"/>
    </location>
</feature>
<dbReference type="EMBL" id="AMZH03009926">
    <property type="protein sequence ID" value="RRT55795.1"/>
    <property type="molecule type" value="Genomic_DNA"/>
</dbReference>